<dbReference type="GeneID" id="109127166"/>
<proteinExistence type="predicted"/>
<evidence type="ECO:0000313" key="5">
    <source>
        <dbReference type="Proteomes" id="UP000694864"/>
    </source>
</evidence>
<keyword evidence="3" id="KW-0063">Aspartyl esterase</keyword>
<keyword evidence="5" id="KW-1185">Reference proteome</keyword>
<dbReference type="Gene3D" id="2.160.20.10">
    <property type="entry name" value="Single-stranded right-handed beta-helix, Pectin lyase-like"/>
    <property type="match status" value="1"/>
</dbReference>
<dbReference type="RefSeq" id="XP_019087067.1">
    <property type="nucleotide sequence ID" value="XM_019231522.1"/>
</dbReference>
<dbReference type="InterPro" id="IPR000070">
    <property type="entry name" value="Pectinesterase_cat"/>
</dbReference>
<dbReference type="Proteomes" id="UP000694864">
    <property type="component" value="Chromosome 2"/>
</dbReference>
<organism evidence="5 6">
    <name type="scientific">Camelina sativa</name>
    <name type="common">False flax</name>
    <name type="synonym">Myagrum sativum</name>
    <dbReference type="NCBI Taxonomy" id="90675"/>
    <lineage>
        <taxon>Eukaryota</taxon>
        <taxon>Viridiplantae</taxon>
        <taxon>Streptophyta</taxon>
        <taxon>Embryophyta</taxon>
        <taxon>Tracheophyta</taxon>
        <taxon>Spermatophyta</taxon>
        <taxon>Magnoliopsida</taxon>
        <taxon>eudicotyledons</taxon>
        <taxon>Gunneridae</taxon>
        <taxon>Pentapetalae</taxon>
        <taxon>rosids</taxon>
        <taxon>malvids</taxon>
        <taxon>Brassicales</taxon>
        <taxon>Brassicaceae</taxon>
        <taxon>Camelineae</taxon>
        <taxon>Camelina</taxon>
    </lineage>
</organism>
<gene>
    <name evidence="6" type="primary">LOC109127166</name>
</gene>
<name>A0ABM1QJX9_CAMSA</name>
<evidence type="ECO:0000256" key="1">
    <source>
        <dbReference type="ARBA" id="ARBA00005184"/>
    </source>
</evidence>
<dbReference type="PANTHER" id="PTHR31707">
    <property type="entry name" value="PECTINESTERASE"/>
    <property type="match status" value="1"/>
</dbReference>
<dbReference type="SUPFAM" id="SSF51126">
    <property type="entry name" value="Pectin lyase-like"/>
    <property type="match status" value="1"/>
</dbReference>
<protein>
    <submittedName>
        <fullName evidence="6">Pectinesterase 3-like</fullName>
    </submittedName>
</protein>
<dbReference type="InterPro" id="IPR011050">
    <property type="entry name" value="Pectin_lyase_fold/virulence"/>
</dbReference>
<reference evidence="5" key="1">
    <citation type="journal article" date="2014" name="Nat. Commun.">
        <title>The emerging biofuel crop Camelina sativa retains a highly undifferentiated hexaploid genome structure.</title>
        <authorList>
            <person name="Kagale S."/>
            <person name="Koh C."/>
            <person name="Nixon J."/>
            <person name="Bollina V."/>
            <person name="Clarke W.E."/>
            <person name="Tuteja R."/>
            <person name="Spillane C."/>
            <person name="Robinson S.J."/>
            <person name="Links M.G."/>
            <person name="Clarke C."/>
            <person name="Higgins E.E."/>
            <person name="Huebert T."/>
            <person name="Sharpe A.G."/>
            <person name="Parkin I.A."/>
        </authorList>
    </citation>
    <scope>NUCLEOTIDE SEQUENCE [LARGE SCALE GENOMIC DNA]</scope>
    <source>
        <strain evidence="5">cv. DH55</strain>
    </source>
</reference>
<keyword evidence="2" id="KW-0378">Hydrolase</keyword>
<evidence type="ECO:0000259" key="4">
    <source>
        <dbReference type="Pfam" id="PF01095"/>
    </source>
</evidence>
<dbReference type="Pfam" id="PF01095">
    <property type="entry name" value="Pectinesterase"/>
    <property type="match status" value="1"/>
</dbReference>
<accession>A0ABM1QJX9</accession>
<comment type="pathway">
    <text evidence="1">Glycan metabolism; pectin degradation; 2-dehydro-3-deoxy-D-gluconate from pectin: step 1/5.</text>
</comment>
<evidence type="ECO:0000313" key="6">
    <source>
        <dbReference type="RefSeq" id="XP_019087067.1"/>
    </source>
</evidence>
<evidence type="ECO:0000256" key="2">
    <source>
        <dbReference type="ARBA" id="ARBA00022801"/>
    </source>
</evidence>
<feature type="domain" description="Pectinesterase catalytic" evidence="4">
    <location>
        <begin position="8"/>
        <end position="133"/>
    </location>
</feature>
<reference evidence="6" key="2">
    <citation type="submission" date="2025-08" db="UniProtKB">
        <authorList>
            <consortium name="RefSeq"/>
        </authorList>
    </citation>
    <scope>IDENTIFICATION</scope>
    <source>
        <tissue evidence="6">Leaf</tissue>
    </source>
</reference>
<sequence length="134" mass="15121">MVISKRPTAVFQNCSTMLQQPLLGQVVTVTAQAAIDRESNTGFSITHSKIIPYDGNFRVYLGRPWKSYARVIVMHTELSWLAWNNLTDPPPLIVTLGEYQNYGPGSDGTKRVNWIGNILVTTEEETKKFLLMSF</sequence>
<evidence type="ECO:0000256" key="3">
    <source>
        <dbReference type="ARBA" id="ARBA00023085"/>
    </source>
</evidence>
<dbReference type="InterPro" id="IPR012334">
    <property type="entry name" value="Pectin_lyas_fold"/>
</dbReference>